<keyword evidence="3" id="KW-1185">Reference proteome</keyword>
<proteinExistence type="predicted"/>
<evidence type="ECO:0000256" key="1">
    <source>
        <dbReference type="SAM" id="MobiDB-lite"/>
    </source>
</evidence>
<evidence type="ECO:0000313" key="2">
    <source>
        <dbReference type="EMBL" id="GFN95171.1"/>
    </source>
</evidence>
<dbReference type="EMBL" id="BLXT01002484">
    <property type="protein sequence ID" value="GFN95171.1"/>
    <property type="molecule type" value="Genomic_DNA"/>
</dbReference>
<protein>
    <submittedName>
        <fullName evidence="2">Uncharacterized protein</fullName>
    </submittedName>
</protein>
<feature type="compositionally biased region" description="Polar residues" evidence="1">
    <location>
        <begin position="231"/>
        <end position="247"/>
    </location>
</feature>
<feature type="compositionally biased region" description="Polar residues" evidence="1">
    <location>
        <begin position="36"/>
        <end position="47"/>
    </location>
</feature>
<organism evidence="2 3">
    <name type="scientific">Plakobranchus ocellatus</name>
    <dbReference type="NCBI Taxonomy" id="259542"/>
    <lineage>
        <taxon>Eukaryota</taxon>
        <taxon>Metazoa</taxon>
        <taxon>Spiralia</taxon>
        <taxon>Lophotrochozoa</taxon>
        <taxon>Mollusca</taxon>
        <taxon>Gastropoda</taxon>
        <taxon>Heterobranchia</taxon>
        <taxon>Euthyneura</taxon>
        <taxon>Panpulmonata</taxon>
        <taxon>Sacoglossa</taxon>
        <taxon>Placobranchoidea</taxon>
        <taxon>Plakobranchidae</taxon>
        <taxon>Plakobranchus</taxon>
    </lineage>
</organism>
<accession>A0AAV3ZKR4</accession>
<feature type="region of interest" description="Disordered" evidence="1">
    <location>
        <begin position="1"/>
        <end position="160"/>
    </location>
</feature>
<feature type="region of interest" description="Disordered" evidence="1">
    <location>
        <begin position="231"/>
        <end position="303"/>
    </location>
</feature>
<reference evidence="2 3" key="1">
    <citation type="journal article" date="2021" name="Elife">
        <title>Chloroplast acquisition without the gene transfer in kleptoplastic sea slugs, Plakobranchus ocellatus.</title>
        <authorList>
            <person name="Maeda T."/>
            <person name="Takahashi S."/>
            <person name="Yoshida T."/>
            <person name="Shimamura S."/>
            <person name="Takaki Y."/>
            <person name="Nagai Y."/>
            <person name="Toyoda A."/>
            <person name="Suzuki Y."/>
            <person name="Arimoto A."/>
            <person name="Ishii H."/>
            <person name="Satoh N."/>
            <person name="Nishiyama T."/>
            <person name="Hasebe M."/>
            <person name="Maruyama T."/>
            <person name="Minagawa J."/>
            <person name="Obokata J."/>
            <person name="Shigenobu S."/>
        </authorList>
    </citation>
    <scope>NUCLEOTIDE SEQUENCE [LARGE SCALE GENOMIC DNA]</scope>
</reference>
<feature type="compositionally biased region" description="Polar residues" evidence="1">
    <location>
        <begin position="143"/>
        <end position="159"/>
    </location>
</feature>
<feature type="compositionally biased region" description="Basic and acidic residues" evidence="1">
    <location>
        <begin position="327"/>
        <end position="338"/>
    </location>
</feature>
<feature type="compositionally biased region" description="Low complexity" evidence="1">
    <location>
        <begin position="260"/>
        <end position="270"/>
    </location>
</feature>
<evidence type="ECO:0000313" key="3">
    <source>
        <dbReference type="Proteomes" id="UP000735302"/>
    </source>
</evidence>
<gene>
    <name evidence="2" type="ORF">PoB_002167700</name>
</gene>
<name>A0AAV3ZKR4_9GAST</name>
<feature type="region of interest" description="Disordered" evidence="1">
    <location>
        <begin position="323"/>
        <end position="352"/>
    </location>
</feature>
<feature type="compositionally biased region" description="Basic and acidic residues" evidence="1">
    <location>
        <begin position="48"/>
        <end position="64"/>
    </location>
</feature>
<feature type="compositionally biased region" description="Low complexity" evidence="1">
    <location>
        <begin position="131"/>
        <end position="142"/>
    </location>
</feature>
<feature type="compositionally biased region" description="Polar residues" evidence="1">
    <location>
        <begin position="92"/>
        <end position="108"/>
    </location>
</feature>
<comment type="caution">
    <text evidence="2">The sequence shown here is derived from an EMBL/GenBank/DDBJ whole genome shotgun (WGS) entry which is preliminary data.</text>
</comment>
<dbReference type="AlphaFoldDB" id="A0AAV3ZKR4"/>
<dbReference type="Proteomes" id="UP000735302">
    <property type="component" value="Unassembled WGS sequence"/>
</dbReference>
<sequence length="374" mass="41139">MSYSESGSQEEELRKNGSQIAIEEESQPVAARSDVEFNSDNTCGSNSKEFRNDGHEANSGDRKRNLAQSAIEETCSVTEHNSSHLDEENGNIGFSTSECECKAQTQKQKIIARDDEKAVTEQPNKSAGARSSYSPKTKPKSSFLPSLQQNPSSKSTNASRVFRKYTLNEAKNQLPRSHFGNEAHKYLQNQAPFHGRLSFASKETNQYDCGNAALKKQATLDAHAELLRNNGNSKTSGYMGHDQSTLGHFNLNHPLHSSHSKSVSSDKTSTPPAKQGSRERNVLPKKMSSSRSDTLSGASLPLSSLSTDNSTMFQFYGDVCSEESEDDAPRRLVIKESCSEQDSESDSERHGDAAFKFPNLATFLPGQNLPWQSL</sequence>